<dbReference type="Proteomes" id="UP000189933">
    <property type="component" value="Unassembled WGS sequence"/>
</dbReference>
<evidence type="ECO:0000259" key="2">
    <source>
        <dbReference type="Pfam" id="PF07811"/>
    </source>
</evidence>
<dbReference type="Pfam" id="PF07811">
    <property type="entry name" value="TadE"/>
    <property type="match status" value="1"/>
</dbReference>
<evidence type="ECO:0000313" key="4">
    <source>
        <dbReference type="Proteomes" id="UP000189933"/>
    </source>
</evidence>
<feature type="transmembrane region" description="Helical" evidence="1">
    <location>
        <begin position="12"/>
        <end position="30"/>
    </location>
</feature>
<dbReference type="InterPro" id="IPR012495">
    <property type="entry name" value="TadE-like_dom"/>
</dbReference>
<keyword evidence="1" id="KW-0472">Membrane</keyword>
<dbReference type="EMBL" id="FUXM01000029">
    <property type="protein sequence ID" value="SKA14398.1"/>
    <property type="molecule type" value="Genomic_DNA"/>
</dbReference>
<accession>A0A1T4RF78</accession>
<proteinExistence type="predicted"/>
<sequence>MGRKRGERGQALVEMALVLPLLLMLLFGIIEFGRIFHAYLTVNNGAREGARLAVVGAQDTAIIARIKDTAVGLDSSKLQITIAPAYSNRLRGQPVTVQVSYPVQIFAPIIGEIIGNPYTVSGSVQMRME</sequence>
<dbReference type="RefSeq" id="WP_200803498.1">
    <property type="nucleotide sequence ID" value="NZ_FUXM01000029.1"/>
</dbReference>
<feature type="domain" description="TadE-like" evidence="2">
    <location>
        <begin position="9"/>
        <end position="51"/>
    </location>
</feature>
<dbReference type="AlphaFoldDB" id="A0A1T4RF78"/>
<organism evidence="3 4">
    <name type="scientific">Carboxydocella sporoproducens DSM 16521</name>
    <dbReference type="NCBI Taxonomy" id="1121270"/>
    <lineage>
        <taxon>Bacteria</taxon>
        <taxon>Bacillati</taxon>
        <taxon>Bacillota</taxon>
        <taxon>Clostridia</taxon>
        <taxon>Eubacteriales</taxon>
        <taxon>Clostridiales Family XVI. Incertae Sedis</taxon>
        <taxon>Carboxydocella</taxon>
    </lineage>
</organism>
<gene>
    <name evidence="3" type="ORF">SAMN02745885_02073</name>
</gene>
<evidence type="ECO:0000256" key="1">
    <source>
        <dbReference type="SAM" id="Phobius"/>
    </source>
</evidence>
<evidence type="ECO:0000313" key="3">
    <source>
        <dbReference type="EMBL" id="SKA14398.1"/>
    </source>
</evidence>
<keyword evidence="1" id="KW-1133">Transmembrane helix</keyword>
<keyword evidence="1" id="KW-0812">Transmembrane</keyword>
<reference evidence="4" key="1">
    <citation type="submission" date="2017-02" db="EMBL/GenBank/DDBJ databases">
        <authorList>
            <person name="Varghese N."/>
            <person name="Submissions S."/>
        </authorList>
    </citation>
    <scope>NUCLEOTIDE SEQUENCE [LARGE SCALE GENOMIC DNA]</scope>
    <source>
        <strain evidence="4">DSM 16521</strain>
    </source>
</reference>
<keyword evidence="4" id="KW-1185">Reference proteome</keyword>
<name>A0A1T4RF78_9FIRM</name>
<protein>
    <submittedName>
        <fullName evidence="3">TadE-like protein</fullName>
    </submittedName>
</protein>